<comment type="caution">
    <text evidence="1">The sequence shown here is derived from an EMBL/GenBank/DDBJ whole genome shotgun (WGS) entry which is preliminary data.</text>
</comment>
<proteinExistence type="predicted"/>
<dbReference type="Proteomes" id="UP000011770">
    <property type="component" value="Unassembled WGS sequence"/>
</dbReference>
<organism evidence="1 2">
    <name type="scientific">Leptospira weilii serovar Topaz str. LT2116</name>
    <dbReference type="NCBI Taxonomy" id="1088540"/>
    <lineage>
        <taxon>Bacteria</taxon>
        <taxon>Pseudomonadati</taxon>
        <taxon>Spirochaetota</taxon>
        <taxon>Spirochaetia</taxon>
        <taxon>Leptospirales</taxon>
        <taxon>Leptospiraceae</taxon>
        <taxon>Leptospira</taxon>
    </lineage>
</organism>
<protein>
    <submittedName>
        <fullName evidence="1">Uncharacterized protein</fullName>
    </submittedName>
</protein>
<reference evidence="1 2" key="1">
    <citation type="submission" date="2013-01" db="EMBL/GenBank/DDBJ databases">
        <authorList>
            <person name="Harkins D.M."/>
            <person name="Durkin A.S."/>
            <person name="Brinkac L.M."/>
            <person name="Haft D.H."/>
            <person name="Selengut J.D."/>
            <person name="Sanka R."/>
            <person name="DePew J."/>
            <person name="Purushe J."/>
            <person name="Tulsiani S.M."/>
            <person name="Graham G.C."/>
            <person name="Burns M.-A."/>
            <person name="Dohnt M.F."/>
            <person name="Smythe L.D."/>
            <person name="McKay D.B."/>
            <person name="Craig S.B."/>
            <person name="Vinetz J.M."/>
            <person name="Sutton G.G."/>
            <person name="Nierman W.C."/>
            <person name="Fouts D.E."/>
        </authorList>
    </citation>
    <scope>NUCLEOTIDE SEQUENCE [LARGE SCALE GENOMIC DNA]</scope>
    <source>
        <strain evidence="1 2">LT2116</strain>
    </source>
</reference>
<evidence type="ECO:0000313" key="1">
    <source>
        <dbReference type="EMBL" id="EMF80126.1"/>
    </source>
</evidence>
<name>M3GT93_9LEPT</name>
<gene>
    <name evidence="1" type="ORF">LEP1GSC188_2485</name>
</gene>
<accession>M3GT93</accession>
<evidence type="ECO:0000313" key="2">
    <source>
        <dbReference type="Proteomes" id="UP000011770"/>
    </source>
</evidence>
<sequence>MNMQGEVIEKIPVAKKVEGITSFDENGIAIAFCGDYDQLLNERYEVIFDSKKYKVK</sequence>
<dbReference type="EMBL" id="AHOR02000061">
    <property type="protein sequence ID" value="EMF80126.1"/>
    <property type="molecule type" value="Genomic_DNA"/>
</dbReference>
<dbReference type="AlphaFoldDB" id="M3GT93"/>